<feature type="domain" description="SigF-like NTF2-like" evidence="1">
    <location>
        <begin position="1"/>
        <end position="170"/>
    </location>
</feature>
<name>S7RKR2_GLOTA</name>
<proteinExistence type="predicted"/>
<dbReference type="eggNOG" id="ENOG502S534">
    <property type="taxonomic scope" value="Eukaryota"/>
</dbReference>
<dbReference type="InterPro" id="IPR032710">
    <property type="entry name" value="NTF2-like_dom_sf"/>
</dbReference>
<dbReference type="GeneID" id="19299469"/>
<evidence type="ECO:0000313" key="3">
    <source>
        <dbReference type="Proteomes" id="UP000030669"/>
    </source>
</evidence>
<dbReference type="STRING" id="670483.S7RKR2"/>
<dbReference type="SUPFAM" id="SSF54427">
    <property type="entry name" value="NTF2-like"/>
    <property type="match status" value="1"/>
</dbReference>
<organism evidence="2 3">
    <name type="scientific">Gloeophyllum trabeum (strain ATCC 11539 / FP-39264 / Madison 617)</name>
    <name type="common">Brown rot fungus</name>
    <dbReference type="NCBI Taxonomy" id="670483"/>
    <lineage>
        <taxon>Eukaryota</taxon>
        <taxon>Fungi</taxon>
        <taxon>Dikarya</taxon>
        <taxon>Basidiomycota</taxon>
        <taxon>Agaricomycotina</taxon>
        <taxon>Agaricomycetes</taxon>
        <taxon>Gloeophyllales</taxon>
        <taxon>Gloeophyllaceae</taxon>
        <taxon>Gloeophyllum</taxon>
    </lineage>
</organism>
<dbReference type="KEGG" id="gtr:GLOTRDRAFT_111915"/>
<evidence type="ECO:0000313" key="2">
    <source>
        <dbReference type="EMBL" id="EPQ53259.1"/>
    </source>
</evidence>
<dbReference type="EMBL" id="KB469306">
    <property type="protein sequence ID" value="EPQ53259.1"/>
    <property type="molecule type" value="Genomic_DNA"/>
</dbReference>
<dbReference type="Pfam" id="PF24840">
    <property type="entry name" value="NTF2_SigF"/>
    <property type="match status" value="1"/>
</dbReference>
<keyword evidence="3" id="KW-1185">Reference proteome</keyword>
<dbReference type="Proteomes" id="UP000030669">
    <property type="component" value="Unassembled WGS sequence"/>
</dbReference>
<accession>S7RKR2</accession>
<dbReference type="RefSeq" id="XP_007868532.1">
    <property type="nucleotide sequence ID" value="XM_007870341.1"/>
</dbReference>
<protein>
    <recommendedName>
        <fullName evidence="1">SigF-like NTF2-like domain-containing protein</fullName>
    </recommendedName>
</protein>
<evidence type="ECO:0000259" key="1">
    <source>
        <dbReference type="Pfam" id="PF24840"/>
    </source>
</evidence>
<dbReference type="AlphaFoldDB" id="S7RKR2"/>
<gene>
    <name evidence="2" type="ORF">GLOTRDRAFT_111915</name>
</gene>
<dbReference type="OrthoDB" id="2344312at2759"/>
<dbReference type="InterPro" id="IPR057514">
    <property type="entry name" value="NTF2_SigF"/>
</dbReference>
<sequence>MQSPAEEIAQVIKLLCSSASPDIQKATVEKYFCPDAEFRHPLCHVPPGIKSREEILGIYQWYRIMSPKLSIEVHSVMYDERQGRLITDSTQLFHIRWNPFRPASARLMTHIKLREVDGLHYIALQEDWYHPDDFMNLLVPPLTPLIRLGMRIGSIGSNINATLFQVLLGWWRPGSGQIVHDVKEIGKPAGRDD</sequence>
<dbReference type="HOGENOM" id="CLU_079426_0_0_1"/>
<dbReference type="PANTHER" id="PTHR35393">
    <property type="entry name" value="CHROMOSOME 1, WHOLE GENOME SHOTGUN SEQUENCE"/>
    <property type="match status" value="1"/>
</dbReference>
<dbReference type="OMA" id="MQRYFAP"/>
<reference evidence="2 3" key="1">
    <citation type="journal article" date="2012" name="Science">
        <title>The Paleozoic origin of enzymatic lignin decomposition reconstructed from 31 fungal genomes.</title>
        <authorList>
            <person name="Floudas D."/>
            <person name="Binder M."/>
            <person name="Riley R."/>
            <person name="Barry K."/>
            <person name="Blanchette R.A."/>
            <person name="Henrissat B."/>
            <person name="Martinez A.T."/>
            <person name="Otillar R."/>
            <person name="Spatafora J.W."/>
            <person name="Yadav J.S."/>
            <person name="Aerts A."/>
            <person name="Benoit I."/>
            <person name="Boyd A."/>
            <person name="Carlson A."/>
            <person name="Copeland A."/>
            <person name="Coutinho P.M."/>
            <person name="de Vries R.P."/>
            <person name="Ferreira P."/>
            <person name="Findley K."/>
            <person name="Foster B."/>
            <person name="Gaskell J."/>
            <person name="Glotzer D."/>
            <person name="Gorecki P."/>
            <person name="Heitman J."/>
            <person name="Hesse C."/>
            <person name="Hori C."/>
            <person name="Igarashi K."/>
            <person name="Jurgens J.A."/>
            <person name="Kallen N."/>
            <person name="Kersten P."/>
            <person name="Kohler A."/>
            <person name="Kuees U."/>
            <person name="Kumar T.K.A."/>
            <person name="Kuo A."/>
            <person name="LaButti K."/>
            <person name="Larrondo L.F."/>
            <person name="Lindquist E."/>
            <person name="Ling A."/>
            <person name="Lombard V."/>
            <person name="Lucas S."/>
            <person name="Lundell T."/>
            <person name="Martin R."/>
            <person name="McLaughlin D.J."/>
            <person name="Morgenstern I."/>
            <person name="Morin E."/>
            <person name="Murat C."/>
            <person name="Nagy L.G."/>
            <person name="Nolan M."/>
            <person name="Ohm R.A."/>
            <person name="Patyshakuliyeva A."/>
            <person name="Rokas A."/>
            <person name="Ruiz-Duenas F.J."/>
            <person name="Sabat G."/>
            <person name="Salamov A."/>
            <person name="Samejima M."/>
            <person name="Schmutz J."/>
            <person name="Slot J.C."/>
            <person name="St John F."/>
            <person name="Stenlid J."/>
            <person name="Sun H."/>
            <person name="Sun S."/>
            <person name="Syed K."/>
            <person name="Tsang A."/>
            <person name="Wiebenga A."/>
            <person name="Young D."/>
            <person name="Pisabarro A."/>
            <person name="Eastwood D.C."/>
            <person name="Martin F."/>
            <person name="Cullen D."/>
            <person name="Grigoriev I.V."/>
            <person name="Hibbett D.S."/>
        </authorList>
    </citation>
    <scope>NUCLEOTIDE SEQUENCE [LARGE SCALE GENOMIC DNA]</scope>
    <source>
        <strain evidence="2 3">ATCC 11539</strain>
    </source>
</reference>
<dbReference type="PANTHER" id="PTHR35393:SF1">
    <property type="entry name" value="SNOAL-LIKE DOMAIN-CONTAINING PROTEIN"/>
    <property type="match status" value="1"/>
</dbReference>